<reference evidence="5" key="3">
    <citation type="submission" date="2020-05" db="UniProtKB">
        <authorList>
            <consortium name="EnsemblMetazoa"/>
        </authorList>
    </citation>
    <scope>IDENTIFICATION</scope>
    <source>
        <strain evidence="5">Jacobina</strain>
    </source>
</reference>
<dbReference type="VEuPathDB" id="VectorBase:LLONM1_010136"/>
<feature type="coiled-coil region" evidence="2">
    <location>
        <begin position="1202"/>
        <end position="1244"/>
    </location>
</feature>
<evidence type="ECO:0000256" key="2">
    <source>
        <dbReference type="SAM" id="Coils"/>
    </source>
</evidence>
<dbReference type="EnsemblMetazoa" id="LLOJ002523-RA">
    <property type="protein sequence ID" value="LLOJ002523-PA"/>
    <property type="gene ID" value="LLOJ002523"/>
</dbReference>
<feature type="coiled-coil region" evidence="2">
    <location>
        <begin position="428"/>
        <end position="706"/>
    </location>
</feature>
<dbReference type="EMBL" id="GITU01005954">
    <property type="protein sequence ID" value="MBC1174657.1"/>
    <property type="molecule type" value="Transcribed_RNA"/>
</dbReference>
<protein>
    <submittedName>
        <fullName evidence="4">Putative myosin heavy chain non-muscle</fullName>
    </submittedName>
</protein>
<feature type="compositionally biased region" description="Basic residues" evidence="3">
    <location>
        <begin position="1348"/>
        <end position="1357"/>
    </location>
</feature>
<evidence type="ECO:0000256" key="1">
    <source>
        <dbReference type="ARBA" id="ARBA00023054"/>
    </source>
</evidence>
<feature type="coiled-coil region" evidence="2">
    <location>
        <begin position="1301"/>
        <end position="1335"/>
    </location>
</feature>
<dbReference type="EMBL" id="AJWK01008280">
    <property type="status" value="NOT_ANNOTATED_CDS"/>
    <property type="molecule type" value="Genomic_DNA"/>
</dbReference>
<proteinExistence type="predicted"/>
<feature type="coiled-coil region" evidence="2">
    <location>
        <begin position="983"/>
        <end position="1017"/>
    </location>
</feature>
<dbReference type="VEuPathDB" id="VectorBase:LLOJ002523"/>
<accession>A0A1B0CDV3</accession>
<sequence length="1401" mass="164190">MPRRRNRQKRHKVSPNDGQWCKSVGVDPLDVKNTAKCEKSDKECEYEEKPEAVRDVVSDVVRPHERDHTASLQRESNADDENRTTTRTNIISCKINTKSSCELWQSTQNTLAISLKRTAEPLGEDRDETPLQRDNVRNVVNLSGDVESVENDMMGQQQSSKKGSKAHRKVPNPEQECYQQAPYPAQPDDPHSEEYYEAHCDSFKCTSADPAITTLISPTHALSDNDSGCEFSERLREDNDIVEEETEVFHCVETTFNFNPIYNSNLVCTEDIVKSDTDRINSAFNDGTGASKPKYDMMPHINGEKPPCLPDIVGNGQTNLSENERLKEDNDIVEEETEVFHCVETTFNFNPIYNSNLVCTEDIVKSDTDRINSAFNDGTGASKPKYDMMPHINGEKPPCLPDIVGNGQTNLSEKRGLVTQEAHFSTQLDAAEKEVTYAQSKITELQLRIDELEREIANKTWAIDRLQAELVSAQKEDECVRRKLRLQEAEMGVLKSKACDREDELKQQYSDLEVTHSELQMKLKDIQHFTSNLQVQLAEAQNYAETCKKERDKLQDERVEEQKLVQDTLEAALNQRDQLEAKFEQLRNVNQEREERLMEDCEWKMRGMQKKCKERLEAITKEHQQAMETNAKLKATAEQYMKDLKRLKSIESEANALRGLTSDQRDSLTAISAQLSDVKAELEAAKVRAEQEIRNAQKIKIQCESDLIDERRKCHMKLEETRMQISMQWENKLMQEMMRLKYELESIYTDERKEALEKLKKDFEKELTDLVQKHSTVEKALRKEIADLEETLKDRIQELRDVSAKCDKQTIDARIYVDRSDRNNQLILDREIQYREELVAKLEEERNADREDMERQFSERLASVSEEFAAELCNTTEELEMKHKKALQVQYEQLMAEKDEALQALETKHKQKMSCLETKMKELEITHQRELSDMERNYSIERSTHEQRDSQHAQEIDTLHRKCRCLTKLFEEMRMRYERRDPRQEDIRQIAELKEKVEQQERDLHKLTEVLREMQIAHDLKNKMTNCDVIYEEEQESEQSVDTANGWENKLMQEMMRLKYELESIYTDERKEALEKLKKDFEKELTDLVQKHSTVEKALRKEIADLEETLKDRIQELRDVSAKCDKQTIDARIYVDRSDRNNQLILDREIQYREELVAKLEEERNADREDMERQFSERLASVSEEFAAELCNTTEELEMKHKKALQVQYEQLMAEKDEALQALETKHKQKMSCLETKMKELEITHQRELSDMERNYSIERSTHEQRDSQHAQEIDTLHRKCRCLTKLFEEMRMRYERRDPRQEDIRQIAELKEKVEQQERDLHKLTEVLREMQIAQYPEENPSTPPRKPGRNAARKNRNSDLKNKMTNCDVIYEEEQESEQSVDTANGVSVDHKNDSATEA</sequence>
<dbReference type="EMBL" id="AJWK01008281">
    <property type="status" value="NOT_ANNOTATED_CDS"/>
    <property type="molecule type" value="Genomic_DNA"/>
</dbReference>
<evidence type="ECO:0000313" key="4">
    <source>
        <dbReference type="EMBL" id="MBC1174657.1"/>
    </source>
</evidence>
<feature type="region of interest" description="Disordered" evidence="3">
    <location>
        <begin position="63"/>
        <end position="83"/>
    </location>
</feature>
<evidence type="ECO:0000313" key="6">
    <source>
        <dbReference type="Proteomes" id="UP000092461"/>
    </source>
</evidence>
<feature type="coiled-coil region" evidence="2">
    <location>
        <begin position="884"/>
        <end position="926"/>
    </location>
</feature>
<dbReference type="PANTHER" id="PTHR18870">
    <property type="entry name" value="PROTEIN TAG-278-RELATED"/>
    <property type="match status" value="1"/>
</dbReference>
<feature type="region of interest" description="Disordered" evidence="3">
    <location>
        <begin position="1335"/>
        <end position="1401"/>
    </location>
</feature>
<reference evidence="4" key="2">
    <citation type="journal article" date="2020" name="BMC">
        <title>Leishmania infection induces a limited differential gene expression in the sand fly midgut.</title>
        <authorList>
            <person name="Coutinho-Abreu I.V."/>
            <person name="Serafim T.D."/>
            <person name="Meneses C."/>
            <person name="Kamhawi S."/>
            <person name="Oliveira F."/>
            <person name="Valenzuela J.G."/>
        </authorList>
    </citation>
    <scope>NUCLEOTIDE SEQUENCE</scope>
    <source>
        <strain evidence="4">Jacobina</strain>
        <tissue evidence="4">Midgut</tissue>
    </source>
</reference>
<reference evidence="6" key="1">
    <citation type="submission" date="2012-05" db="EMBL/GenBank/DDBJ databases">
        <title>Whole Genome Assembly of Lutzomyia longipalpis.</title>
        <authorList>
            <person name="Richards S."/>
            <person name="Qu C."/>
            <person name="Dillon R."/>
            <person name="Worley K."/>
            <person name="Scherer S."/>
            <person name="Batterton M."/>
            <person name="Taylor A."/>
            <person name="Hawes A."/>
            <person name="Hernandez B."/>
            <person name="Kovar C."/>
            <person name="Mandapat C."/>
            <person name="Pham C."/>
            <person name="Qu C."/>
            <person name="Jing C."/>
            <person name="Bess C."/>
            <person name="Bandaranaike D."/>
            <person name="Ngo D."/>
            <person name="Ongeri F."/>
            <person name="Arias F."/>
            <person name="Lara F."/>
            <person name="Weissenberger G."/>
            <person name="Kamau G."/>
            <person name="Han H."/>
            <person name="Shen H."/>
            <person name="Dinh H."/>
            <person name="Khalil I."/>
            <person name="Jones J."/>
            <person name="Shafer J."/>
            <person name="Jayaseelan J."/>
            <person name="Quiroz J."/>
            <person name="Blankenburg K."/>
            <person name="Nguyen L."/>
            <person name="Jackson L."/>
            <person name="Francisco L."/>
            <person name="Tang L.-Y."/>
            <person name="Pu L.-L."/>
            <person name="Perales L."/>
            <person name="Lorensuhewa L."/>
            <person name="Munidasa M."/>
            <person name="Coyle M."/>
            <person name="Taylor M."/>
            <person name="Puazo M."/>
            <person name="Firestine M."/>
            <person name="Scheel M."/>
            <person name="Javaid M."/>
            <person name="Wang M."/>
            <person name="Li M."/>
            <person name="Tabassum N."/>
            <person name="Saada N."/>
            <person name="Osuji N."/>
            <person name="Aqrawi P."/>
            <person name="Fu Q."/>
            <person name="Thornton R."/>
            <person name="Raj R."/>
            <person name="Goodspeed R."/>
            <person name="Mata R."/>
            <person name="Najjar R."/>
            <person name="Gubbala S."/>
            <person name="Lee S."/>
            <person name="Denson S."/>
            <person name="Patil S."/>
            <person name="Macmil S."/>
            <person name="Qi S."/>
            <person name="Matskevitch T."/>
            <person name="Palculict T."/>
            <person name="Mathew T."/>
            <person name="Vee V."/>
            <person name="Velamala V."/>
            <person name="Korchina V."/>
            <person name="Cai W."/>
            <person name="Liu W."/>
            <person name="Dai W."/>
            <person name="Zou X."/>
            <person name="Zhu Y."/>
            <person name="Zhang Y."/>
            <person name="Wu Y.-Q."/>
            <person name="Xin Y."/>
            <person name="Nazarath L."/>
            <person name="Kovar C."/>
            <person name="Han Y."/>
            <person name="Muzny D."/>
            <person name="Gibbs R."/>
        </authorList>
    </citation>
    <scope>NUCLEOTIDE SEQUENCE [LARGE SCALE GENOMIC DNA]</scope>
    <source>
        <strain evidence="6">Jacobina</strain>
    </source>
</reference>
<keyword evidence="1 2" id="KW-0175">Coiled coil</keyword>
<dbReference type="PANTHER" id="PTHR18870:SF9">
    <property type="entry name" value="PROTEIN TAG-278-RELATED"/>
    <property type="match status" value="1"/>
</dbReference>
<feature type="coiled-coil region" evidence="2">
    <location>
        <begin position="753"/>
        <end position="805"/>
    </location>
</feature>
<dbReference type="Proteomes" id="UP000092461">
    <property type="component" value="Unassembled WGS sequence"/>
</dbReference>
<evidence type="ECO:0000313" key="5">
    <source>
        <dbReference type="EnsemblMetazoa" id="LLOJ002523-PA"/>
    </source>
</evidence>
<organism evidence="5 6">
    <name type="scientific">Lutzomyia longipalpis</name>
    <name type="common">Sand fly</name>
    <dbReference type="NCBI Taxonomy" id="7200"/>
    <lineage>
        <taxon>Eukaryota</taxon>
        <taxon>Metazoa</taxon>
        <taxon>Ecdysozoa</taxon>
        <taxon>Arthropoda</taxon>
        <taxon>Hexapoda</taxon>
        <taxon>Insecta</taxon>
        <taxon>Pterygota</taxon>
        <taxon>Neoptera</taxon>
        <taxon>Endopterygota</taxon>
        <taxon>Diptera</taxon>
        <taxon>Nematocera</taxon>
        <taxon>Psychodoidea</taxon>
        <taxon>Psychodidae</taxon>
        <taxon>Lutzomyia</taxon>
        <taxon>Lutzomyia</taxon>
    </lineage>
</organism>
<evidence type="ECO:0000256" key="3">
    <source>
        <dbReference type="SAM" id="MobiDB-lite"/>
    </source>
</evidence>
<feature type="compositionally biased region" description="Basic and acidic residues" evidence="3">
    <location>
        <begin position="1391"/>
        <end position="1401"/>
    </location>
</feature>
<feature type="coiled-coil region" evidence="2">
    <location>
        <begin position="1071"/>
        <end position="1123"/>
    </location>
</feature>
<keyword evidence="6" id="KW-1185">Reference proteome</keyword>
<name>A0A1B0CDV3_LUTLO</name>
<feature type="region of interest" description="Disordered" evidence="3">
    <location>
        <begin position="145"/>
        <end position="173"/>
    </location>
</feature>
<dbReference type="EMBL" id="AJWK01008279">
    <property type="status" value="NOT_ANNOTATED_CDS"/>
    <property type="molecule type" value="Genomic_DNA"/>
</dbReference>
<feature type="compositionally biased region" description="Acidic residues" evidence="3">
    <location>
        <begin position="1372"/>
        <end position="1381"/>
    </location>
</feature>